<reference evidence="1" key="1">
    <citation type="submission" date="2018-02" db="EMBL/GenBank/DDBJ databases">
        <title>Rhizophora mucronata_Transcriptome.</title>
        <authorList>
            <person name="Meera S.P."/>
            <person name="Sreeshan A."/>
            <person name="Augustine A."/>
        </authorList>
    </citation>
    <scope>NUCLEOTIDE SEQUENCE</scope>
    <source>
        <tissue evidence="1">Leaf</tissue>
    </source>
</reference>
<name>A0A2P2QFZ2_RHIMU</name>
<organism evidence="1">
    <name type="scientific">Rhizophora mucronata</name>
    <name type="common">Asiatic mangrove</name>
    <dbReference type="NCBI Taxonomy" id="61149"/>
    <lineage>
        <taxon>Eukaryota</taxon>
        <taxon>Viridiplantae</taxon>
        <taxon>Streptophyta</taxon>
        <taxon>Embryophyta</taxon>
        <taxon>Tracheophyta</taxon>
        <taxon>Spermatophyta</taxon>
        <taxon>Magnoliopsida</taxon>
        <taxon>eudicotyledons</taxon>
        <taxon>Gunneridae</taxon>
        <taxon>Pentapetalae</taxon>
        <taxon>rosids</taxon>
        <taxon>fabids</taxon>
        <taxon>Malpighiales</taxon>
        <taxon>Rhizophoraceae</taxon>
        <taxon>Rhizophora</taxon>
    </lineage>
</organism>
<evidence type="ECO:0000313" key="1">
    <source>
        <dbReference type="EMBL" id="MBX65908.1"/>
    </source>
</evidence>
<protein>
    <submittedName>
        <fullName evidence="1">Uncharacterized protein</fullName>
    </submittedName>
</protein>
<dbReference type="AlphaFoldDB" id="A0A2P2QFZ2"/>
<dbReference type="EMBL" id="GGEC01085424">
    <property type="protein sequence ID" value="MBX65908.1"/>
    <property type="molecule type" value="Transcribed_RNA"/>
</dbReference>
<sequence>MLKSSAERQLFMRSITSAMLSTLSSSLFKDNVA</sequence>
<proteinExistence type="predicted"/>
<accession>A0A2P2QFZ2</accession>